<dbReference type="EMBL" id="UINC01207230">
    <property type="protein sequence ID" value="SVE29232.1"/>
    <property type="molecule type" value="Genomic_DNA"/>
</dbReference>
<sequence>MLRPLSFVMTDGDDPDDLQRSNQRLEDEYPLCKCPVVDNENCKKKVLGYYDDVTVYEEICKTCNKLSHHSADGYYEEKEGASASGDLKKQINKLQRGRPESTKLGMDSYGDFVFCAVKKWVGSEQRLEMILIQKGNPKTAADIFSEMEESRARSHKDSRDPDIQASHNQVKEAILRSEGEQRPD</sequence>
<reference evidence="2" key="1">
    <citation type="submission" date="2018-05" db="EMBL/GenBank/DDBJ databases">
        <authorList>
            <person name="Lanie J.A."/>
            <person name="Ng W.-L."/>
            <person name="Kazmierczak K.M."/>
            <person name="Andrzejewski T.M."/>
            <person name="Davidsen T.M."/>
            <person name="Wayne K.J."/>
            <person name="Tettelin H."/>
            <person name="Glass J.I."/>
            <person name="Rusch D."/>
            <person name="Podicherti R."/>
            <person name="Tsui H.-C.T."/>
            <person name="Winkler M.E."/>
        </authorList>
    </citation>
    <scope>NUCLEOTIDE SEQUENCE</scope>
</reference>
<feature type="region of interest" description="Disordered" evidence="1">
    <location>
        <begin position="1"/>
        <end position="20"/>
    </location>
</feature>
<dbReference type="AlphaFoldDB" id="A0A383CAK8"/>
<organism evidence="2">
    <name type="scientific">marine metagenome</name>
    <dbReference type="NCBI Taxonomy" id="408172"/>
    <lineage>
        <taxon>unclassified sequences</taxon>
        <taxon>metagenomes</taxon>
        <taxon>ecological metagenomes</taxon>
    </lineage>
</organism>
<evidence type="ECO:0000313" key="2">
    <source>
        <dbReference type="EMBL" id="SVE29232.1"/>
    </source>
</evidence>
<name>A0A383CAK8_9ZZZZ</name>
<accession>A0A383CAK8</accession>
<feature type="compositionally biased region" description="Basic and acidic residues" evidence="1">
    <location>
        <begin position="148"/>
        <end position="162"/>
    </location>
</feature>
<gene>
    <name evidence="2" type="ORF">METZ01_LOCUS482086</name>
</gene>
<feature type="region of interest" description="Disordered" evidence="1">
    <location>
        <begin position="146"/>
        <end position="184"/>
    </location>
</feature>
<evidence type="ECO:0000256" key="1">
    <source>
        <dbReference type="SAM" id="MobiDB-lite"/>
    </source>
</evidence>
<protein>
    <submittedName>
        <fullName evidence="2">Uncharacterized protein</fullName>
    </submittedName>
</protein>
<proteinExistence type="predicted"/>
<feature type="compositionally biased region" description="Basic and acidic residues" evidence="1">
    <location>
        <begin position="169"/>
        <end position="184"/>
    </location>
</feature>